<protein>
    <recommendedName>
        <fullName evidence="1">Aminotransferase</fullName>
        <ecNumber evidence="1">2.6.1.-</ecNumber>
    </recommendedName>
</protein>
<dbReference type="GO" id="GO:0030170">
    <property type="term" value="F:pyridoxal phosphate binding"/>
    <property type="evidence" value="ECO:0007669"/>
    <property type="project" value="InterPro"/>
</dbReference>
<evidence type="ECO:0000313" key="4">
    <source>
        <dbReference type="Proteomes" id="UP000326725"/>
    </source>
</evidence>
<gene>
    <name evidence="3" type="primary">aspC_3</name>
    <name evidence="3" type="ORF">HALO32_02988</name>
</gene>
<name>A0A5K1I8Q4_9GAMM</name>
<sequence>MTLLSQRSRNASAEFALVEDFFLRSSSGEARNAEEACDFSFGNPHEMPLAGLVEALARNLQPQNPQWFAYKISEPEPRAFIAKALSSELGLDFEPEDIALTHGAFAAIALAFCLVLDAGDEVIIPVPGWFCYASMLRAADLVPVKVGLSEPDFDLDLEAIDAAITPRTRMVVVNSPHNPTGRVYSQEQLQALADLLDSASNRIGARIWLLSDEPYRRIRFNHTPFVSPAALYPWTLIDYSYGKVLLAPGQRLGYLAISPRLPAEQRAELQGATFSVQMSMGWTFPSALMQYSVASLENVSIDLDALATKRDLMLHSLEQWGYQMVHPEGTFYLWGEAPGGDALRFIETLAARSVFVLPGTLFERRRHFRISLTANIEMIERALPIFRDAIG</sequence>
<dbReference type="InterPro" id="IPR015421">
    <property type="entry name" value="PyrdxlP-dep_Trfase_major"/>
</dbReference>
<dbReference type="PANTHER" id="PTHR42691">
    <property type="entry name" value="ASPARTATE AMINOTRANSFERASE YHDR-RELATED"/>
    <property type="match status" value="1"/>
</dbReference>
<dbReference type="PROSITE" id="PS00105">
    <property type="entry name" value="AA_TRANSFER_CLASS_1"/>
    <property type="match status" value="1"/>
</dbReference>
<dbReference type="PANTHER" id="PTHR42691:SF1">
    <property type="entry name" value="ASPARTATE AMINOTRANSFERASE YHDR-RELATED"/>
    <property type="match status" value="1"/>
</dbReference>
<reference evidence="3 4" key="1">
    <citation type="submission" date="2019-09" db="EMBL/GenBank/DDBJ databases">
        <authorList>
            <person name="Criscuolo A."/>
        </authorList>
    </citation>
    <scope>NUCLEOTIDE SEQUENCE [LARGE SCALE GENOMIC DNA]</scope>
    <source>
        <strain evidence="4">3(2)</strain>
    </source>
</reference>
<proteinExistence type="inferred from homology"/>
<keyword evidence="1 3" id="KW-0032">Aminotransferase</keyword>
<dbReference type="RefSeq" id="WP_151444693.1">
    <property type="nucleotide sequence ID" value="NZ_CABVOU010000042.1"/>
</dbReference>
<dbReference type="InterPro" id="IPR004838">
    <property type="entry name" value="NHTrfase_class1_PyrdxlP-BS"/>
</dbReference>
<evidence type="ECO:0000259" key="2">
    <source>
        <dbReference type="Pfam" id="PF00155"/>
    </source>
</evidence>
<evidence type="ECO:0000313" key="3">
    <source>
        <dbReference type="EMBL" id="VVZ96881.1"/>
    </source>
</evidence>
<dbReference type="CDD" id="cd00609">
    <property type="entry name" value="AAT_like"/>
    <property type="match status" value="1"/>
</dbReference>
<dbReference type="GO" id="GO:0008483">
    <property type="term" value="F:transaminase activity"/>
    <property type="evidence" value="ECO:0007669"/>
    <property type="project" value="UniProtKB-KW"/>
</dbReference>
<organism evidence="3 4">
    <name type="scientific">Halomonas lysinitropha</name>
    <dbReference type="NCBI Taxonomy" id="2607506"/>
    <lineage>
        <taxon>Bacteria</taxon>
        <taxon>Pseudomonadati</taxon>
        <taxon>Pseudomonadota</taxon>
        <taxon>Gammaproteobacteria</taxon>
        <taxon>Oceanospirillales</taxon>
        <taxon>Halomonadaceae</taxon>
        <taxon>Halomonas</taxon>
    </lineage>
</organism>
<accession>A0A5K1I8Q4</accession>
<dbReference type="InterPro" id="IPR015424">
    <property type="entry name" value="PyrdxlP-dep_Trfase"/>
</dbReference>
<keyword evidence="4" id="KW-1185">Reference proteome</keyword>
<dbReference type="AlphaFoldDB" id="A0A5K1I8Q4"/>
<feature type="domain" description="Aminotransferase class I/classII large" evidence="2">
    <location>
        <begin position="42"/>
        <end position="382"/>
    </location>
</feature>
<dbReference type="InterPro" id="IPR004839">
    <property type="entry name" value="Aminotransferase_I/II_large"/>
</dbReference>
<dbReference type="EMBL" id="CABVOU010000042">
    <property type="protein sequence ID" value="VVZ96881.1"/>
    <property type="molecule type" value="Genomic_DNA"/>
</dbReference>
<dbReference type="Proteomes" id="UP000326725">
    <property type="component" value="Unassembled WGS sequence"/>
</dbReference>
<evidence type="ECO:0000256" key="1">
    <source>
        <dbReference type="RuleBase" id="RU000481"/>
    </source>
</evidence>
<dbReference type="Pfam" id="PF00155">
    <property type="entry name" value="Aminotran_1_2"/>
    <property type="match status" value="1"/>
</dbReference>
<dbReference type="EC" id="2.6.1.-" evidence="1"/>
<keyword evidence="1 3" id="KW-0808">Transferase</keyword>
<comment type="cofactor">
    <cofactor evidence="1">
        <name>pyridoxal 5'-phosphate</name>
        <dbReference type="ChEBI" id="CHEBI:597326"/>
    </cofactor>
</comment>
<dbReference type="SUPFAM" id="SSF53383">
    <property type="entry name" value="PLP-dependent transferases"/>
    <property type="match status" value="1"/>
</dbReference>
<comment type="similarity">
    <text evidence="1">Belongs to the class-I pyridoxal-phosphate-dependent aminotransferase family.</text>
</comment>
<dbReference type="Gene3D" id="3.40.640.10">
    <property type="entry name" value="Type I PLP-dependent aspartate aminotransferase-like (Major domain)"/>
    <property type="match status" value="1"/>
</dbReference>